<organism evidence="1 2">
    <name type="scientific">Zophobas morio</name>
    <dbReference type="NCBI Taxonomy" id="2755281"/>
    <lineage>
        <taxon>Eukaryota</taxon>
        <taxon>Metazoa</taxon>
        <taxon>Ecdysozoa</taxon>
        <taxon>Arthropoda</taxon>
        <taxon>Hexapoda</taxon>
        <taxon>Insecta</taxon>
        <taxon>Pterygota</taxon>
        <taxon>Neoptera</taxon>
        <taxon>Endopterygota</taxon>
        <taxon>Coleoptera</taxon>
        <taxon>Polyphaga</taxon>
        <taxon>Cucujiformia</taxon>
        <taxon>Tenebrionidae</taxon>
        <taxon>Zophobas</taxon>
    </lineage>
</organism>
<reference evidence="1" key="1">
    <citation type="journal article" date="2023" name="G3 (Bethesda)">
        <title>Whole genome assemblies of Zophobas morio and Tenebrio molitor.</title>
        <authorList>
            <person name="Kaur S."/>
            <person name="Stinson S.A."/>
            <person name="diCenzo G.C."/>
        </authorList>
    </citation>
    <scope>NUCLEOTIDE SEQUENCE</scope>
    <source>
        <strain evidence="1">QUZm001</strain>
    </source>
</reference>
<sequence length="96" mass="11237">MWSEEIYEAIQMKCGEWQGEKECLEVINRCLNKGQVLKEWKMAILVLIEKEIKEGERVQFRPIYLLNGMGKLYEGMLTDRLRNLRSEARGLSGDTV</sequence>
<dbReference type="AlphaFoldDB" id="A0AA38IKJ1"/>
<comment type="caution">
    <text evidence="1">The sequence shown here is derived from an EMBL/GenBank/DDBJ whole genome shotgun (WGS) entry which is preliminary data.</text>
</comment>
<gene>
    <name evidence="1" type="ORF">Zmor_010362</name>
</gene>
<keyword evidence="2" id="KW-1185">Reference proteome</keyword>
<protein>
    <submittedName>
        <fullName evidence="1">Uncharacterized protein</fullName>
    </submittedName>
</protein>
<evidence type="ECO:0000313" key="2">
    <source>
        <dbReference type="Proteomes" id="UP001168821"/>
    </source>
</evidence>
<name>A0AA38IKJ1_9CUCU</name>
<evidence type="ECO:0000313" key="1">
    <source>
        <dbReference type="EMBL" id="KAJ3658635.1"/>
    </source>
</evidence>
<dbReference type="Proteomes" id="UP001168821">
    <property type="component" value="Unassembled WGS sequence"/>
</dbReference>
<accession>A0AA38IKJ1</accession>
<dbReference type="EMBL" id="JALNTZ010000003">
    <property type="protein sequence ID" value="KAJ3658635.1"/>
    <property type="molecule type" value="Genomic_DNA"/>
</dbReference>
<proteinExistence type="predicted"/>